<dbReference type="AlphaFoldDB" id="A0A916VK24"/>
<evidence type="ECO:0000313" key="2">
    <source>
        <dbReference type="EMBL" id="GFZ84323.1"/>
    </source>
</evidence>
<gene>
    <name evidence="2" type="ORF">GCM10011403_29770</name>
</gene>
<dbReference type="InterPro" id="IPR001584">
    <property type="entry name" value="Integrase_cat-core"/>
</dbReference>
<name>A0A916VK24_9GAMM</name>
<comment type="caution">
    <text evidence="2">The sequence shown here is derived from an EMBL/GenBank/DDBJ whole genome shotgun (WGS) entry which is preliminary data.</text>
</comment>
<reference evidence="2" key="2">
    <citation type="submission" date="2020-09" db="EMBL/GenBank/DDBJ databases">
        <authorList>
            <person name="Sun Q."/>
            <person name="Zhou Y."/>
        </authorList>
    </citation>
    <scope>NUCLEOTIDE SEQUENCE</scope>
    <source>
        <strain evidence="2">CGMCC 1.15425</strain>
    </source>
</reference>
<dbReference type="Proteomes" id="UP000627715">
    <property type="component" value="Unassembled WGS sequence"/>
</dbReference>
<accession>A0A916VK24</accession>
<dbReference type="PROSITE" id="PS50994">
    <property type="entry name" value="INTEGRASE"/>
    <property type="match status" value="1"/>
</dbReference>
<feature type="domain" description="Integrase catalytic" evidence="1">
    <location>
        <begin position="16"/>
        <end position="179"/>
    </location>
</feature>
<keyword evidence="3" id="KW-1185">Reference proteome</keyword>
<proteinExistence type="predicted"/>
<dbReference type="InterPro" id="IPR036397">
    <property type="entry name" value="RNaseH_sf"/>
</dbReference>
<evidence type="ECO:0000313" key="3">
    <source>
        <dbReference type="Proteomes" id="UP000627715"/>
    </source>
</evidence>
<organism evidence="2 3">
    <name type="scientific">Pseudohongiella nitratireducens</name>
    <dbReference type="NCBI Taxonomy" id="1768907"/>
    <lineage>
        <taxon>Bacteria</taxon>
        <taxon>Pseudomonadati</taxon>
        <taxon>Pseudomonadota</taxon>
        <taxon>Gammaproteobacteria</taxon>
        <taxon>Pseudomonadales</taxon>
        <taxon>Pseudohongiellaceae</taxon>
        <taxon>Pseudohongiella</taxon>
    </lineage>
</organism>
<sequence>MRRRGKRRLPSRNPKQLSVPQSLNQSWSVDFMSDALYCGRRFRTFNVVDDFNREALAIEIDLNLPAARVIRTLDRLAAWRGYPEQVRLDNGPEFISVALAEWAEENNVHLEFISPGKPTQNSYVERFNRTYRNEVLDFYVFRNLTEVRNITEQWLTEYNEERPHESLNDIPPAEYARLKNEPLASKNCWH</sequence>
<dbReference type="GO" id="GO:0003676">
    <property type="term" value="F:nucleic acid binding"/>
    <property type="evidence" value="ECO:0007669"/>
    <property type="project" value="InterPro"/>
</dbReference>
<evidence type="ECO:0000259" key="1">
    <source>
        <dbReference type="PROSITE" id="PS50994"/>
    </source>
</evidence>
<dbReference type="Gene3D" id="3.30.420.10">
    <property type="entry name" value="Ribonuclease H-like superfamily/Ribonuclease H"/>
    <property type="match status" value="1"/>
</dbReference>
<dbReference type="GO" id="GO:0015074">
    <property type="term" value="P:DNA integration"/>
    <property type="evidence" value="ECO:0007669"/>
    <property type="project" value="InterPro"/>
</dbReference>
<protein>
    <submittedName>
        <fullName evidence="2">Transposase</fullName>
    </submittedName>
</protein>
<dbReference type="SUPFAM" id="SSF53098">
    <property type="entry name" value="Ribonuclease H-like"/>
    <property type="match status" value="1"/>
</dbReference>
<dbReference type="EMBL" id="BMIY01000017">
    <property type="protein sequence ID" value="GFZ84323.1"/>
    <property type="molecule type" value="Genomic_DNA"/>
</dbReference>
<reference evidence="2" key="1">
    <citation type="journal article" date="2014" name="Int. J. Syst. Evol. Microbiol.">
        <title>Complete genome sequence of Corynebacterium casei LMG S-19264T (=DSM 44701T), isolated from a smear-ripened cheese.</title>
        <authorList>
            <consortium name="US DOE Joint Genome Institute (JGI-PGF)"/>
            <person name="Walter F."/>
            <person name="Albersmeier A."/>
            <person name="Kalinowski J."/>
            <person name="Ruckert C."/>
        </authorList>
    </citation>
    <scope>NUCLEOTIDE SEQUENCE</scope>
    <source>
        <strain evidence="2">CGMCC 1.15425</strain>
    </source>
</reference>
<dbReference type="PANTHER" id="PTHR47515">
    <property type="entry name" value="LOW CALCIUM RESPONSE LOCUS PROTEIN T"/>
    <property type="match status" value="1"/>
</dbReference>
<dbReference type="PANTHER" id="PTHR47515:SF2">
    <property type="entry name" value="INTEGRASE CORE DOMAIN PROTEIN"/>
    <property type="match status" value="1"/>
</dbReference>
<dbReference type="InterPro" id="IPR012337">
    <property type="entry name" value="RNaseH-like_sf"/>
</dbReference>
<dbReference type="Pfam" id="PF13683">
    <property type="entry name" value="rve_3"/>
    <property type="match status" value="1"/>
</dbReference>